<dbReference type="Pfam" id="PF01753">
    <property type="entry name" value="zf-MYND"/>
    <property type="match status" value="1"/>
</dbReference>
<evidence type="ECO:0000256" key="4">
    <source>
        <dbReference type="ARBA" id="ARBA00022771"/>
    </source>
</evidence>
<keyword evidence="2" id="KW-0479">Metal-binding</keyword>
<keyword evidence="7" id="KW-0969">Cilium</keyword>
<feature type="compositionally biased region" description="Polar residues" evidence="11">
    <location>
        <begin position="395"/>
        <end position="409"/>
    </location>
</feature>
<evidence type="ECO:0000256" key="11">
    <source>
        <dbReference type="SAM" id="MobiDB-lite"/>
    </source>
</evidence>
<dbReference type="PANTHER" id="PTHR24150">
    <property type="entry name" value="ANKYRIN REPEAT AND MYND DOMAIN-CONTAINING PROTEIN 2"/>
    <property type="match status" value="1"/>
</dbReference>
<organism evidence="13 14">
    <name type="scientific">Litomosoides sigmodontis</name>
    <name type="common">Filarial nematode worm</name>
    <dbReference type="NCBI Taxonomy" id="42156"/>
    <lineage>
        <taxon>Eukaryota</taxon>
        <taxon>Metazoa</taxon>
        <taxon>Ecdysozoa</taxon>
        <taxon>Nematoda</taxon>
        <taxon>Chromadorea</taxon>
        <taxon>Rhabditida</taxon>
        <taxon>Spirurina</taxon>
        <taxon>Spiruromorpha</taxon>
        <taxon>Filarioidea</taxon>
        <taxon>Onchocercidae</taxon>
        <taxon>Litomosoides</taxon>
    </lineage>
</organism>
<sequence>MDNVDAATAIQKYDSEEDIEKIFNLVKEKNEKELLQILKSARVPLNCTDKTGMSLLDQASWSGLKDVVRFLLASGINPNNGTHDCGYKSLMFAAIAGHQEICQLLLDYGAHVYSTNAIGKTAAEMAAFVGQHECVSIINNYVALDEIEKLLHPKGDDSDEIYPKEFSQALHELIKTHIIHPVWVMLFLRNHYQVIWQHRQKFCYVLDRIFERQLRCKESNEVMSLKLWLLLYTVRDTCKSVETVLENEEHKTSTIIRNYVKQLLKMEQDDRVRPNLERYLRNAVQAFPYHHCLIFQALIKNLAAVEFGNLPEAFYVITSVFSGQRMVETSHFCATCGAVTSTKRCCKNIYYCHPDCQKIDWCNHKMFCEKIDKKKQNRERRCLRDHATSKEIVRNSGSASNNGTVQGGQSEDKHIEKVTAALADTMLA</sequence>
<dbReference type="OrthoDB" id="10257049at2759"/>
<keyword evidence="8" id="KW-0966">Cell projection</keyword>
<dbReference type="AlphaFoldDB" id="A0A3P6V057"/>
<evidence type="ECO:0000313" key="14">
    <source>
        <dbReference type="Proteomes" id="UP000277928"/>
    </source>
</evidence>
<reference evidence="13 14" key="1">
    <citation type="submission" date="2018-08" db="EMBL/GenBank/DDBJ databases">
        <authorList>
            <person name="Laetsch R D."/>
            <person name="Stevens L."/>
            <person name="Kumar S."/>
            <person name="Blaxter L. M."/>
        </authorList>
    </citation>
    <scope>NUCLEOTIDE SEQUENCE [LARGE SCALE GENOMIC DNA]</scope>
</reference>
<feature type="repeat" description="ANK" evidence="9">
    <location>
        <begin position="85"/>
        <end position="117"/>
    </location>
</feature>
<proteinExistence type="predicted"/>
<dbReference type="InterPro" id="IPR036770">
    <property type="entry name" value="Ankyrin_rpt-contain_sf"/>
</dbReference>
<accession>A0A3P6V057</accession>
<dbReference type="OMA" id="EFPFREC"/>
<dbReference type="InterPro" id="IPR052452">
    <property type="entry name" value="Ankyrin-MYND_dom_contain_2"/>
</dbReference>
<keyword evidence="4 10" id="KW-0863">Zinc-finger</keyword>
<dbReference type="Proteomes" id="UP000277928">
    <property type="component" value="Unassembled WGS sequence"/>
</dbReference>
<dbReference type="SMART" id="SM00248">
    <property type="entry name" value="ANK"/>
    <property type="match status" value="3"/>
</dbReference>
<feature type="domain" description="MYND-type" evidence="12">
    <location>
        <begin position="333"/>
        <end position="368"/>
    </location>
</feature>
<keyword evidence="6 9" id="KW-0040">ANK repeat</keyword>
<keyword evidence="5" id="KW-0862">Zinc</keyword>
<dbReference type="PANTHER" id="PTHR24150:SF8">
    <property type="entry name" value="ANKYRIN REPEAT AND MYND DOMAIN-CONTAINING PROTEIN 2"/>
    <property type="match status" value="1"/>
</dbReference>
<dbReference type="InterPro" id="IPR002893">
    <property type="entry name" value="Znf_MYND"/>
</dbReference>
<evidence type="ECO:0000256" key="1">
    <source>
        <dbReference type="ARBA" id="ARBA00004138"/>
    </source>
</evidence>
<protein>
    <recommendedName>
        <fullName evidence="12">MYND-type domain-containing protein</fullName>
    </recommendedName>
</protein>
<keyword evidence="3" id="KW-0677">Repeat</keyword>
<dbReference type="PROSITE" id="PS50088">
    <property type="entry name" value="ANK_REPEAT"/>
    <property type="match status" value="1"/>
</dbReference>
<dbReference type="EMBL" id="UYRX01000691">
    <property type="protein sequence ID" value="VDK85398.1"/>
    <property type="molecule type" value="Genomic_DNA"/>
</dbReference>
<gene>
    <name evidence="13" type="ORF">NLS_LOCUS7109</name>
</gene>
<dbReference type="PROSITE" id="PS50297">
    <property type="entry name" value="ANK_REP_REGION"/>
    <property type="match status" value="1"/>
</dbReference>
<evidence type="ECO:0000259" key="12">
    <source>
        <dbReference type="PROSITE" id="PS50865"/>
    </source>
</evidence>
<keyword evidence="14" id="KW-1185">Reference proteome</keyword>
<dbReference type="Gene3D" id="6.10.140.2220">
    <property type="match status" value="1"/>
</dbReference>
<evidence type="ECO:0000256" key="6">
    <source>
        <dbReference type="ARBA" id="ARBA00023043"/>
    </source>
</evidence>
<evidence type="ECO:0000256" key="7">
    <source>
        <dbReference type="ARBA" id="ARBA00023069"/>
    </source>
</evidence>
<dbReference type="STRING" id="42156.A0A3P6V057"/>
<dbReference type="InterPro" id="IPR002110">
    <property type="entry name" value="Ankyrin_rpt"/>
</dbReference>
<feature type="region of interest" description="Disordered" evidence="11">
    <location>
        <begin position="393"/>
        <end position="412"/>
    </location>
</feature>
<evidence type="ECO:0000256" key="9">
    <source>
        <dbReference type="PROSITE-ProRule" id="PRU00023"/>
    </source>
</evidence>
<dbReference type="Gene3D" id="1.25.40.20">
    <property type="entry name" value="Ankyrin repeat-containing domain"/>
    <property type="match status" value="1"/>
</dbReference>
<dbReference type="GO" id="GO:0005929">
    <property type="term" value="C:cilium"/>
    <property type="evidence" value="ECO:0007669"/>
    <property type="project" value="UniProtKB-SubCell"/>
</dbReference>
<evidence type="ECO:0000256" key="8">
    <source>
        <dbReference type="ARBA" id="ARBA00023273"/>
    </source>
</evidence>
<dbReference type="PROSITE" id="PS50865">
    <property type="entry name" value="ZF_MYND_2"/>
    <property type="match status" value="1"/>
</dbReference>
<comment type="subcellular location">
    <subcellularLocation>
        <location evidence="1">Cell projection</location>
        <location evidence="1">Cilium</location>
    </subcellularLocation>
</comment>
<dbReference type="SUPFAM" id="SSF144232">
    <property type="entry name" value="HIT/MYND zinc finger-like"/>
    <property type="match status" value="1"/>
</dbReference>
<dbReference type="SUPFAM" id="SSF48403">
    <property type="entry name" value="Ankyrin repeat"/>
    <property type="match status" value="1"/>
</dbReference>
<evidence type="ECO:0000313" key="13">
    <source>
        <dbReference type="EMBL" id="VDK85398.1"/>
    </source>
</evidence>
<evidence type="ECO:0000256" key="2">
    <source>
        <dbReference type="ARBA" id="ARBA00022723"/>
    </source>
</evidence>
<dbReference type="Pfam" id="PF12796">
    <property type="entry name" value="Ank_2"/>
    <property type="match status" value="1"/>
</dbReference>
<evidence type="ECO:0000256" key="10">
    <source>
        <dbReference type="PROSITE-ProRule" id="PRU00134"/>
    </source>
</evidence>
<evidence type="ECO:0000256" key="3">
    <source>
        <dbReference type="ARBA" id="ARBA00022737"/>
    </source>
</evidence>
<name>A0A3P6V057_LITSI</name>
<evidence type="ECO:0000256" key="5">
    <source>
        <dbReference type="ARBA" id="ARBA00022833"/>
    </source>
</evidence>
<dbReference type="GO" id="GO:0008270">
    <property type="term" value="F:zinc ion binding"/>
    <property type="evidence" value="ECO:0007669"/>
    <property type="project" value="UniProtKB-KW"/>
</dbReference>